<keyword evidence="6" id="KW-1185">Reference proteome</keyword>
<keyword evidence="1" id="KW-0805">Transcription regulation</keyword>
<dbReference type="PANTHER" id="PTHR46796:SF6">
    <property type="entry name" value="ARAC SUBFAMILY"/>
    <property type="match status" value="1"/>
</dbReference>
<dbReference type="InterPro" id="IPR050204">
    <property type="entry name" value="AraC_XylS_family_regulators"/>
</dbReference>
<sequence>MDTGTSFTFIEWRRLVADSFTNVEATFPAPDFTATARFQRVGDVELYDMETDPHTVIHSDRGNRTMCKFSLQLKGVATLVQDDRTCEMKPGDFALYTGERPYHLVFKEPQRSLVVYFPRNFLHLRDDQIDRITATPISRHEGLGKVAVPLFEQLARNLNELQGPHAQALVRASLDLLVTVVADHIERIGRDSTDSSLLFRQAVKYIEEHSGDPLLSPSTIARALYVSVRSLHTHFSDQGMTVATYIRSCRLRAIHGDLANPQFREETVQSISARHGLIDASYVSKAFRSEYGESPRDYRSRILS</sequence>
<evidence type="ECO:0000313" key="5">
    <source>
        <dbReference type="EMBL" id="MCS5480910.1"/>
    </source>
</evidence>
<keyword evidence="3" id="KW-0804">Transcription</keyword>
<evidence type="ECO:0000256" key="2">
    <source>
        <dbReference type="ARBA" id="ARBA00023125"/>
    </source>
</evidence>
<dbReference type="Pfam" id="PF14525">
    <property type="entry name" value="AraC_binding_2"/>
    <property type="match status" value="1"/>
</dbReference>
<evidence type="ECO:0000256" key="3">
    <source>
        <dbReference type="ARBA" id="ARBA00023163"/>
    </source>
</evidence>
<organism evidence="5 6">
    <name type="scientific">Corynebacterium lemuris</name>
    <dbReference type="NCBI Taxonomy" id="1859292"/>
    <lineage>
        <taxon>Bacteria</taxon>
        <taxon>Bacillati</taxon>
        <taxon>Actinomycetota</taxon>
        <taxon>Actinomycetes</taxon>
        <taxon>Mycobacteriales</taxon>
        <taxon>Corynebacteriaceae</taxon>
        <taxon>Corynebacterium</taxon>
    </lineage>
</organism>
<dbReference type="Gene3D" id="1.10.10.60">
    <property type="entry name" value="Homeodomain-like"/>
    <property type="match status" value="1"/>
</dbReference>
<protein>
    <submittedName>
        <fullName evidence="5">Helix-turn-helix domain-containing protein</fullName>
    </submittedName>
</protein>
<proteinExistence type="predicted"/>
<reference evidence="5 6" key="1">
    <citation type="submission" date="2022-08" db="EMBL/GenBank/DDBJ databases">
        <title>YIM 101645 draft genome.</title>
        <authorList>
            <person name="Chen X."/>
        </authorList>
    </citation>
    <scope>NUCLEOTIDE SEQUENCE [LARGE SCALE GENOMIC DNA]</scope>
    <source>
        <strain evidence="5 6">YIM 101645</strain>
    </source>
</reference>
<dbReference type="Pfam" id="PF12833">
    <property type="entry name" value="HTH_18"/>
    <property type="match status" value="1"/>
</dbReference>
<evidence type="ECO:0000259" key="4">
    <source>
        <dbReference type="PROSITE" id="PS01124"/>
    </source>
</evidence>
<dbReference type="SMART" id="SM00342">
    <property type="entry name" value="HTH_ARAC"/>
    <property type="match status" value="1"/>
</dbReference>
<dbReference type="InterPro" id="IPR018060">
    <property type="entry name" value="HTH_AraC"/>
</dbReference>
<keyword evidence="2" id="KW-0238">DNA-binding</keyword>
<dbReference type="Proteomes" id="UP001205965">
    <property type="component" value="Unassembled WGS sequence"/>
</dbReference>
<dbReference type="PANTHER" id="PTHR46796">
    <property type="entry name" value="HTH-TYPE TRANSCRIPTIONAL ACTIVATOR RHAS-RELATED"/>
    <property type="match status" value="1"/>
</dbReference>
<evidence type="ECO:0000256" key="1">
    <source>
        <dbReference type="ARBA" id="ARBA00023015"/>
    </source>
</evidence>
<feature type="domain" description="HTH araC/xylS-type" evidence="4">
    <location>
        <begin position="200"/>
        <end position="301"/>
    </location>
</feature>
<dbReference type="RefSeq" id="WP_259428969.1">
    <property type="nucleotide sequence ID" value="NZ_JANWTC010000023.1"/>
</dbReference>
<dbReference type="PROSITE" id="PS01124">
    <property type="entry name" value="HTH_ARAC_FAMILY_2"/>
    <property type="match status" value="1"/>
</dbReference>
<gene>
    <name evidence="5" type="ORF">NYP18_14795</name>
</gene>
<dbReference type="EMBL" id="JANWTC010000023">
    <property type="protein sequence ID" value="MCS5480910.1"/>
    <property type="molecule type" value="Genomic_DNA"/>
</dbReference>
<name>A0ABT2G084_9CORY</name>
<comment type="caution">
    <text evidence="5">The sequence shown here is derived from an EMBL/GenBank/DDBJ whole genome shotgun (WGS) entry which is preliminary data.</text>
</comment>
<evidence type="ECO:0000313" key="6">
    <source>
        <dbReference type="Proteomes" id="UP001205965"/>
    </source>
</evidence>
<dbReference type="InterPro" id="IPR035418">
    <property type="entry name" value="AraC-bd_2"/>
</dbReference>
<accession>A0ABT2G084</accession>